<organism evidence="2 3">
    <name type="scientific">Diacronema lutheri</name>
    <name type="common">Unicellular marine alga</name>
    <name type="synonym">Monochrysis lutheri</name>
    <dbReference type="NCBI Taxonomy" id="2081491"/>
    <lineage>
        <taxon>Eukaryota</taxon>
        <taxon>Haptista</taxon>
        <taxon>Haptophyta</taxon>
        <taxon>Pavlovophyceae</taxon>
        <taxon>Pavlovales</taxon>
        <taxon>Pavlovaceae</taxon>
        <taxon>Diacronema</taxon>
    </lineage>
</organism>
<dbReference type="AlphaFoldDB" id="A0A8J6CB04"/>
<keyword evidence="3" id="KW-1185">Reference proteome</keyword>
<sequence length="1140" mass="116209">MRLSRRFRRVDESGAYALTDVLSELERRGPAKNVFRFAAFAATDVLKAVDEIGVEESTSEWFTTVGEQVAARAQLIGRMHAELGADVVVALARAKGAERADGAAAAVAATDARRGADAGMSARPLAALASTAGKHAEATQAAHAATGDERTAVRAFARPGAARVASWVEMHEQLSAASAAARSGRAADLAIAAILQLKLGPGTDGAQDGMSDACDASTGGAEAAAADGHEGGSDDLPCASALHHAHGVDKAAAAPAVEEDGEDAAMLAARDNTDATEAAEALDALLRALAADMDLAAPSPAPVAGPSAVAGDRAAGASTMEASGGEAYRDAREAGVGLRALLEWAEPDDVRDADERLARVRTTAADGYARTAELGVADSQAERRATMRIDDGVGVRTDEWCAPSLPPGEACVDPHGDERMAHGEAEAGGKEGATRVEPTGDGQRATSKDDAPHCTGAATLVTDSLPPFLQGLPMSELHALVPRNDEPLARFDAACERSLAEHRERNFAAANGDEDGVGNYGFAGLDLERLDFTRGVGDDDADARPSQFDEDDAQPRQQLRDVSAHLPSSERAVQQHRGTSAQLLEGGAGLAGGIVSLFTPRFAPLAHAPPRVGGAAASRTRAGKSALASSAGKLLLEPFCFRRRADADAAQLAKLGGSHAEQRAARQKLAGRPHVSLDTDSVDGLMHSISVHLPRLASRTARPDATSAAAARAGGSSVGCGGPFDESVYLYSSQGGRPLNLATLVVGAVEGIFDSPGLSVAGLRAEEEAVFDDCGGMEALREVGEDEMLMAGSAGVAAGEHGADASSCGEQAAWCSGGAHEEGVGSGGAGNTAPLPVGVAPLLSTPALTRGRAEVGVGHSDAMAPDGGSARGAVDGLRGSVAPGSERFDDWGGNDDVQAQHRTPAGGLHATHVRFTSPPIPTHLVQRGGGAAVEHAGAMGVSTKLPTVKELSAALLWKVVAHWRSTDSTASLDAVGAHAPVFPAVLQHPRDTGATDAGADGRAGGDAPTSAPALELGTLADEAAVRAAVKPDEARQRALRARQLVAACFLAATVNSAAQHDAAGGNSDGLDAAQSGGASLDDRAHGKGIGGRGRVPAWLGEAHLSALPRGVQIRLMQEEGTAPARVEILLEPSAQVRERM</sequence>
<feature type="region of interest" description="Disordered" evidence="1">
    <location>
        <begin position="988"/>
        <end position="1011"/>
    </location>
</feature>
<evidence type="ECO:0000256" key="1">
    <source>
        <dbReference type="SAM" id="MobiDB-lite"/>
    </source>
</evidence>
<feature type="region of interest" description="Disordered" evidence="1">
    <location>
        <begin position="1061"/>
        <end position="1089"/>
    </location>
</feature>
<feature type="region of interest" description="Disordered" evidence="1">
    <location>
        <begin position="204"/>
        <end position="236"/>
    </location>
</feature>
<evidence type="ECO:0000313" key="2">
    <source>
        <dbReference type="EMBL" id="KAG8463175.1"/>
    </source>
</evidence>
<reference evidence="2" key="1">
    <citation type="submission" date="2021-05" db="EMBL/GenBank/DDBJ databases">
        <title>The genome of the haptophyte Pavlova lutheri (Diacronema luteri, Pavlovales) - a model for lipid biosynthesis in eukaryotic algae.</title>
        <authorList>
            <person name="Hulatt C.J."/>
            <person name="Posewitz M.C."/>
        </authorList>
    </citation>
    <scope>NUCLEOTIDE SEQUENCE</scope>
    <source>
        <strain evidence="2">NIVA-4/92</strain>
    </source>
</reference>
<dbReference type="OrthoDB" id="10685785at2759"/>
<comment type="caution">
    <text evidence="2">The sequence shown here is derived from an EMBL/GenBank/DDBJ whole genome shotgun (WGS) entry which is preliminary data.</text>
</comment>
<accession>A0A8J6CB04</accession>
<feature type="region of interest" description="Disordered" evidence="1">
    <location>
        <begin position="536"/>
        <end position="556"/>
    </location>
</feature>
<gene>
    <name evidence="2" type="ORF">KFE25_011172</name>
</gene>
<name>A0A8J6CB04_DIALT</name>
<dbReference type="Proteomes" id="UP000751190">
    <property type="component" value="Unassembled WGS sequence"/>
</dbReference>
<feature type="region of interest" description="Disordered" evidence="1">
    <location>
        <begin position="417"/>
        <end position="452"/>
    </location>
</feature>
<dbReference type="EMBL" id="JAGTXO010000017">
    <property type="protein sequence ID" value="KAG8463175.1"/>
    <property type="molecule type" value="Genomic_DNA"/>
</dbReference>
<feature type="compositionally biased region" description="Low complexity" evidence="1">
    <location>
        <begin position="213"/>
        <end position="226"/>
    </location>
</feature>
<evidence type="ECO:0000313" key="3">
    <source>
        <dbReference type="Proteomes" id="UP000751190"/>
    </source>
</evidence>
<feature type="compositionally biased region" description="Basic and acidic residues" evidence="1">
    <location>
        <begin position="417"/>
        <end position="434"/>
    </location>
</feature>
<proteinExistence type="predicted"/>
<protein>
    <submittedName>
        <fullName evidence="2">Uncharacterized protein</fullName>
    </submittedName>
</protein>